<dbReference type="InterPro" id="IPR026034">
    <property type="entry name" value="MreD_proteobac"/>
</dbReference>
<feature type="transmembrane region" description="Helical" evidence="9">
    <location>
        <begin position="134"/>
        <end position="153"/>
    </location>
</feature>
<dbReference type="InterPro" id="IPR007227">
    <property type="entry name" value="Cell_shape_determining_MreD"/>
</dbReference>
<accession>A0A6M2BW60</accession>
<comment type="caution">
    <text evidence="10">The sequence shown here is derived from an EMBL/GenBank/DDBJ whole genome shotgun (WGS) entry which is preliminary data.</text>
</comment>
<evidence type="ECO:0000256" key="5">
    <source>
        <dbReference type="ARBA" id="ARBA00022960"/>
    </source>
</evidence>
<protein>
    <recommendedName>
        <fullName evidence="8">Rod shape-determining protein MreD</fullName>
    </recommendedName>
</protein>
<proteinExistence type="inferred from homology"/>
<dbReference type="GO" id="GO:0008360">
    <property type="term" value="P:regulation of cell shape"/>
    <property type="evidence" value="ECO:0007669"/>
    <property type="project" value="UniProtKB-UniRule"/>
</dbReference>
<feature type="transmembrane region" description="Helical" evidence="9">
    <location>
        <begin position="104"/>
        <end position="122"/>
    </location>
</feature>
<evidence type="ECO:0000256" key="8">
    <source>
        <dbReference type="PIRNR" id="PIRNR018472"/>
    </source>
</evidence>
<comment type="subcellular location">
    <subcellularLocation>
        <location evidence="8">Cell inner membrane</location>
    </subcellularLocation>
    <subcellularLocation>
        <location evidence="1">Cell membrane</location>
        <topology evidence="1">Multi-pass membrane protein</topology>
    </subcellularLocation>
</comment>
<evidence type="ECO:0000256" key="6">
    <source>
        <dbReference type="ARBA" id="ARBA00022989"/>
    </source>
</evidence>
<dbReference type="PANTHER" id="PTHR37484">
    <property type="entry name" value="ROD SHAPE-DETERMINING PROTEIN MRED"/>
    <property type="match status" value="1"/>
</dbReference>
<evidence type="ECO:0000256" key="2">
    <source>
        <dbReference type="ARBA" id="ARBA00007776"/>
    </source>
</evidence>
<dbReference type="Pfam" id="PF04093">
    <property type="entry name" value="MreD"/>
    <property type="match status" value="1"/>
</dbReference>
<dbReference type="AlphaFoldDB" id="A0A6M2BW60"/>
<evidence type="ECO:0000256" key="4">
    <source>
        <dbReference type="ARBA" id="ARBA00022692"/>
    </source>
</evidence>
<dbReference type="NCBIfam" id="TIGR03426">
    <property type="entry name" value="shape_MreD"/>
    <property type="match status" value="1"/>
</dbReference>
<keyword evidence="5 8" id="KW-0133">Cell shape</keyword>
<evidence type="ECO:0000313" key="11">
    <source>
        <dbReference type="Proteomes" id="UP000472676"/>
    </source>
</evidence>
<dbReference type="GO" id="GO:0005886">
    <property type="term" value="C:plasma membrane"/>
    <property type="evidence" value="ECO:0007669"/>
    <property type="project" value="UniProtKB-SubCell"/>
</dbReference>
<keyword evidence="6 9" id="KW-1133">Transmembrane helix</keyword>
<dbReference type="EMBL" id="JAAMOW010000010">
    <property type="protein sequence ID" value="NGY06728.1"/>
    <property type="molecule type" value="Genomic_DNA"/>
</dbReference>
<keyword evidence="11" id="KW-1185">Reference proteome</keyword>
<dbReference type="PIRSF" id="PIRSF018472">
    <property type="entry name" value="MreD_proteobac"/>
    <property type="match status" value="1"/>
</dbReference>
<keyword evidence="8" id="KW-0997">Cell inner membrane</keyword>
<evidence type="ECO:0000256" key="1">
    <source>
        <dbReference type="ARBA" id="ARBA00004651"/>
    </source>
</evidence>
<sequence>MSRPSPQAVWLAFLLSLLSGLVLQMIELPDSLSAARPLWMPLMLAYWALREPQLPALLPAFVVGLMLDVLYASPLGQHALGLVVVVYLVVRLRSFFIIFPLWQATVALIPAWVLYCFLMFWIDGATQHEAEPWLRWLPAISTTLFWPLLWSVMELIRQPGGDED</sequence>
<reference evidence="10 11" key="1">
    <citation type="journal article" date="2014" name="Int. J. Syst. Evol. Microbiol.">
        <title>Solimonas terrae sp. nov., isolated from soil.</title>
        <authorList>
            <person name="Kim S.J."/>
            <person name="Moon J.Y."/>
            <person name="Weon H.Y."/>
            <person name="Ahn J.H."/>
            <person name="Chen W.M."/>
            <person name="Kwon S.W."/>
        </authorList>
    </citation>
    <scope>NUCLEOTIDE SEQUENCE [LARGE SCALE GENOMIC DNA]</scope>
    <source>
        <strain evidence="10 11">KIS83-12</strain>
    </source>
</reference>
<name>A0A6M2BW60_9GAMM</name>
<organism evidence="10 11">
    <name type="scientific">Solimonas terrae</name>
    <dbReference type="NCBI Taxonomy" id="1396819"/>
    <lineage>
        <taxon>Bacteria</taxon>
        <taxon>Pseudomonadati</taxon>
        <taxon>Pseudomonadota</taxon>
        <taxon>Gammaproteobacteria</taxon>
        <taxon>Nevskiales</taxon>
        <taxon>Nevskiaceae</taxon>
        <taxon>Solimonas</taxon>
    </lineage>
</organism>
<keyword evidence="3 8" id="KW-1003">Cell membrane</keyword>
<evidence type="ECO:0000256" key="9">
    <source>
        <dbReference type="SAM" id="Phobius"/>
    </source>
</evidence>
<evidence type="ECO:0000256" key="3">
    <source>
        <dbReference type="ARBA" id="ARBA00022475"/>
    </source>
</evidence>
<comment type="similarity">
    <text evidence="2 8">Belongs to the MreD family.</text>
</comment>
<evidence type="ECO:0000256" key="7">
    <source>
        <dbReference type="ARBA" id="ARBA00023136"/>
    </source>
</evidence>
<keyword evidence="7 8" id="KW-0472">Membrane</keyword>
<keyword evidence="4 9" id="KW-0812">Transmembrane</keyword>
<evidence type="ECO:0000313" key="10">
    <source>
        <dbReference type="EMBL" id="NGY06728.1"/>
    </source>
</evidence>
<dbReference type="RefSeq" id="WP_166260877.1">
    <property type="nucleotide sequence ID" value="NZ_JAAMOW010000010.1"/>
</dbReference>
<gene>
    <name evidence="10" type="primary">mreD</name>
    <name evidence="10" type="ORF">G7Y85_18290</name>
</gene>
<comment type="function">
    <text evidence="8">Involved in formation of the rod shape of the cell. May also contribute to regulation of formation of penicillin-binding proteins.</text>
</comment>
<dbReference type="PANTHER" id="PTHR37484:SF1">
    <property type="entry name" value="ROD SHAPE-DETERMINING PROTEIN MRED"/>
    <property type="match status" value="1"/>
</dbReference>
<dbReference type="Proteomes" id="UP000472676">
    <property type="component" value="Unassembled WGS sequence"/>
</dbReference>